<gene>
    <name evidence="1" type="ORF">ACFPOH_15740</name>
</gene>
<reference evidence="2" key="1">
    <citation type="journal article" date="2019" name="Int. J. Syst. Evol. Microbiol.">
        <title>The Global Catalogue of Microorganisms (GCM) 10K type strain sequencing project: providing services to taxonomists for standard genome sequencing and annotation.</title>
        <authorList>
            <consortium name="The Broad Institute Genomics Platform"/>
            <consortium name="The Broad Institute Genome Sequencing Center for Infectious Disease"/>
            <person name="Wu L."/>
            <person name="Ma J."/>
        </authorList>
    </citation>
    <scope>NUCLEOTIDE SEQUENCE [LARGE SCALE GENOMIC DNA]</scope>
    <source>
        <strain evidence="2">CCUG 56331</strain>
    </source>
</reference>
<accession>A0ABW0REK3</accession>
<proteinExistence type="predicted"/>
<dbReference type="InterPro" id="IPR037208">
    <property type="entry name" value="Spo0E-like_sf"/>
</dbReference>
<dbReference type="Proteomes" id="UP001595978">
    <property type="component" value="Unassembled WGS sequence"/>
</dbReference>
<dbReference type="Pfam" id="PF09388">
    <property type="entry name" value="SpoOE-like"/>
    <property type="match status" value="1"/>
</dbReference>
<dbReference type="InterPro" id="IPR018540">
    <property type="entry name" value="Spo0E-like"/>
</dbReference>
<dbReference type="EMBL" id="JBHSNQ010000191">
    <property type="protein sequence ID" value="MFC5543161.1"/>
    <property type="molecule type" value="Genomic_DNA"/>
</dbReference>
<comment type="caution">
    <text evidence="1">The sequence shown here is derived from an EMBL/GenBank/DDBJ whole genome shotgun (WGS) entry which is preliminary data.</text>
</comment>
<organism evidence="1 2">
    <name type="scientific">Ureibacillus suwonensis</name>
    <dbReference type="NCBI Taxonomy" id="313007"/>
    <lineage>
        <taxon>Bacteria</taxon>
        <taxon>Bacillati</taxon>
        <taxon>Bacillota</taxon>
        <taxon>Bacilli</taxon>
        <taxon>Bacillales</taxon>
        <taxon>Caryophanaceae</taxon>
        <taxon>Ureibacillus</taxon>
    </lineage>
</organism>
<name>A0ABW0REK3_9BACL</name>
<dbReference type="SUPFAM" id="SSF140500">
    <property type="entry name" value="BAS1536-like"/>
    <property type="match status" value="1"/>
</dbReference>
<evidence type="ECO:0000313" key="1">
    <source>
        <dbReference type="EMBL" id="MFC5543161.1"/>
    </source>
</evidence>
<protein>
    <submittedName>
        <fullName evidence="1">Aspartyl-phosphate phosphatase Spo0E family protein</fullName>
    </submittedName>
</protein>
<dbReference type="RefSeq" id="WP_342470056.1">
    <property type="nucleotide sequence ID" value="NZ_JBHSNQ010000191.1"/>
</dbReference>
<keyword evidence="2" id="KW-1185">Reference proteome</keyword>
<dbReference type="Gene3D" id="4.10.280.10">
    <property type="entry name" value="Helix-loop-helix DNA-binding domain"/>
    <property type="match status" value="1"/>
</dbReference>
<evidence type="ECO:0000313" key="2">
    <source>
        <dbReference type="Proteomes" id="UP001595978"/>
    </source>
</evidence>
<dbReference type="InterPro" id="IPR036638">
    <property type="entry name" value="HLH_DNA-bd_sf"/>
</dbReference>
<sequence>MEQLLIQLEQIREKMIRSGLEHGLHAPKTIRLSEQLDQIINQYVQISLLLIAKK</sequence>